<dbReference type="InterPro" id="IPR005162">
    <property type="entry name" value="Retrotrans_gag_dom"/>
</dbReference>
<dbReference type="Gene3D" id="3.30.70.270">
    <property type="match status" value="2"/>
</dbReference>
<dbReference type="PROSITE" id="PS50878">
    <property type="entry name" value="RT_POL"/>
    <property type="match status" value="1"/>
</dbReference>
<comment type="similarity">
    <text evidence="1">Belongs to the beta type-B retroviral polymerase family. HERV class-II K(HML-2) pol subfamily.</text>
</comment>
<evidence type="ECO:0000259" key="5">
    <source>
        <dbReference type="PROSITE" id="PS50878"/>
    </source>
</evidence>
<evidence type="ECO:0000256" key="2">
    <source>
        <dbReference type="ARBA" id="ARBA00012180"/>
    </source>
</evidence>
<dbReference type="EMBL" id="JAUCMX010000031">
    <property type="protein sequence ID" value="KAK3506433.1"/>
    <property type="molecule type" value="Genomic_DNA"/>
</dbReference>
<dbReference type="GO" id="GO:0004523">
    <property type="term" value="F:RNA-DNA hybrid ribonuclease activity"/>
    <property type="evidence" value="ECO:0007669"/>
    <property type="project" value="UniProtKB-EC"/>
</dbReference>
<dbReference type="Pfam" id="PF17919">
    <property type="entry name" value="RT_RNaseH_2"/>
    <property type="match status" value="1"/>
</dbReference>
<dbReference type="InterPro" id="IPR000477">
    <property type="entry name" value="RT_dom"/>
</dbReference>
<accession>A0AAE0UI33</accession>
<protein>
    <recommendedName>
        <fullName evidence="2">ribonuclease H</fullName>
        <ecNumber evidence="2">3.1.26.4</ecNumber>
    </recommendedName>
</protein>
<gene>
    <name evidence="6" type="ORF">QTP70_002159</name>
</gene>
<evidence type="ECO:0000256" key="3">
    <source>
        <dbReference type="ARBA" id="ARBA00023268"/>
    </source>
</evidence>
<keyword evidence="7" id="KW-1185">Reference proteome</keyword>
<dbReference type="CDD" id="cd00303">
    <property type="entry name" value="retropepsin_like"/>
    <property type="match status" value="1"/>
</dbReference>
<dbReference type="InterPro" id="IPR043128">
    <property type="entry name" value="Rev_trsase/Diguanyl_cyclase"/>
</dbReference>
<feature type="domain" description="Reverse transcriptase" evidence="5">
    <location>
        <begin position="388"/>
        <end position="567"/>
    </location>
</feature>
<feature type="non-terminal residue" evidence="6">
    <location>
        <position position="822"/>
    </location>
</feature>
<sequence>DQVELLQDQLRSVSLAAPRDPPAARSESPRLALPDKFEGSADHCRGFCDKVRALEWASAVWDADPQIRSSFAYFSGMIREVFEYLAGGKDISVQLMELRQGSDTAADYAVKFRTLAAQSGWNDASLWAVFRAGLNPELQTELACRTEVTTLSQFVATAIFLDNLMRQHQAGTSCSTIVRPGSRSNYSSFREEVPEPMQLGRSRLAKPAHQKRSRMRLCYNCGASGHLSPALIDSGAAVNLIDGALVEKLRIPTFPCLPPLRITAIDTNPVILGFPWLRRHDSQISWRSEELVRWSPACKEKCPRDQVPRPCRTSCMRETPPTIPGHPPQEYAEFREVFSEERAARLPAHQPWDCAINLLPNASPPRGRVYPLSLPESKAMEEYIETALAAGHNRPSTSPAAAGFFFAGKKDGGLRPCIDYRGLNAITVPYPYPLPLVPAVLEQLRGARIFTKLDLRSVYNLVRIKKGDEWKTAFHTTHGHYEYQVMLFGLTNAPAVFQALINGVFQDLLGKWVIAYIDDILVYSASPEEHVLHVREVLSRLQQHHLYVKLEKCEFHRSTVTFLGYVISRRGVEMDAVKVRAVTDWPVPTTVRELQRFLDFTNFYRRFIRNYSSVAGPLTSLLRGKPKRLAWTDQARAAFQQLKDCFTTAPILRHPDSDSPFVVEADASSSGLGAVLSQRHGEPGKLHPCVFYSWKLTTTEANCDLGNRELLAIKAALEEWRHWLEGARHPFQVLTDHRNLEYLRGAKRLNPGQARWALFFTRFRFMVTYRPGSKNGKADALSRKFETADEPVLTEPFGTLEPRGGDPAGSCRGSAPCWLSTD</sequence>
<evidence type="ECO:0000313" key="6">
    <source>
        <dbReference type="EMBL" id="KAK3506433.1"/>
    </source>
</evidence>
<dbReference type="Gene3D" id="3.10.10.10">
    <property type="entry name" value="HIV Type 1 Reverse Transcriptase, subunit A, domain 1"/>
    <property type="match status" value="1"/>
</dbReference>
<dbReference type="PANTHER" id="PTHR37984">
    <property type="entry name" value="PROTEIN CBG26694"/>
    <property type="match status" value="1"/>
</dbReference>
<reference evidence="6" key="1">
    <citation type="submission" date="2023-06" db="EMBL/GenBank/DDBJ databases">
        <title>Male Hemibagrus guttatus genome.</title>
        <authorList>
            <person name="Bian C."/>
        </authorList>
    </citation>
    <scope>NUCLEOTIDE SEQUENCE</scope>
    <source>
        <strain evidence="6">Male_cb2023</strain>
        <tissue evidence="6">Muscle</tissue>
    </source>
</reference>
<dbReference type="FunFam" id="3.30.70.270:FF:000020">
    <property type="entry name" value="Transposon Tf2-6 polyprotein-like Protein"/>
    <property type="match status" value="1"/>
</dbReference>
<dbReference type="EC" id="3.1.26.4" evidence="2"/>
<dbReference type="InterPro" id="IPR043502">
    <property type="entry name" value="DNA/RNA_pol_sf"/>
</dbReference>
<dbReference type="InterPro" id="IPR041577">
    <property type="entry name" value="RT_RNaseH_2"/>
</dbReference>
<dbReference type="Proteomes" id="UP001274896">
    <property type="component" value="Unassembled WGS sequence"/>
</dbReference>
<proteinExistence type="inferred from homology"/>
<organism evidence="6 7">
    <name type="scientific">Hemibagrus guttatus</name>
    <dbReference type="NCBI Taxonomy" id="175788"/>
    <lineage>
        <taxon>Eukaryota</taxon>
        <taxon>Metazoa</taxon>
        <taxon>Chordata</taxon>
        <taxon>Craniata</taxon>
        <taxon>Vertebrata</taxon>
        <taxon>Euteleostomi</taxon>
        <taxon>Actinopterygii</taxon>
        <taxon>Neopterygii</taxon>
        <taxon>Teleostei</taxon>
        <taxon>Ostariophysi</taxon>
        <taxon>Siluriformes</taxon>
        <taxon>Bagridae</taxon>
        <taxon>Hemibagrus</taxon>
    </lineage>
</organism>
<dbReference type="Pfam" id="PF00078">
    <property type="entry name" value="RVT_1"/>
    <property type="match status" value="1"/>
</dbReference>
<feature type="region of interest" description="Disordered" evidence="4">
    <location>
        <begin position="796"/>
        <end position="822"/>
    </location>
</feature>
<dbReference type="CDD" id="cd01647">
    <property type="entry name" value="RT_LTR"/>
    <property type="match status" value="1"/>
</dbReference>
<dbReference type="AlphaFoldDB" id="A0AAE0UI33"/>
<dbReference type="PANTHER" id="PTHR37984:SF5">
    <property type="entry name" value="PROTEIN NYNRIN-LIKE"/>
    <property type="match status" value="1"/>
</dbReference>
<keyword evidence="3" id="KW-0511">Multifunctional enzyme</keyword>
<dbReference type="Pfam" id="PF03732">
    <property type="entry name" value="Retrotrans_gag"/>
    <property type="match status" value="1"/>
</dbReference>
<evidence type="ECO:0000313" key="7">
    <source>
        <dbReference type="Proteomes" id="UP001274896"/>
    </source>
</evidence>
<dbReference type="CDD" id="cd09274">
    <property type="entry name" value="RNase_HI_RT_Ty3"/>
    <property type="match status" value="1"/>
</dbReference>
<comment type="caution">
    <text evidence="6">The sequence shown here is derived from an EMBL/GenBank/DDBJ whole genome shotgun (WGS) entry which is preliminary data.</text>
</comment>
<name>A0AAE0UI33_9TELE</name>
<evidence type="ECO:0000256" key="1">
    <source>
        <dbReference type="ARBA" id="ARBA00010879"/>
    </source>
</evidence>
<dbReference type="SUPFAM" id="SSF56672">
    <property type="entry name" value="DNA/RNA polymerases"/>
    <property type="match status" value="1"/>
</dbReference>
<dbReference type="InterPro" id="IPR050951">
    <property type="entry name" value="Retrovirus_Pol_polyprotein"/>
</dbReference>
<evidence type="ECO:0000256" key="4">
    <source>
        <dbReference type="SAM" id="MobiDB-lite"/>
    </source>
</evidence>